<dbReference type="InterPro" id="IPR036061">
    <property type="entry name" value="CheW-like_dom_sf"/>
</dbReference>
<dbReference type="GO" id="GO:0005829">
    <property type="term" value="C:cytosol"/>
    <property type="evidence" value="ECO:0007669"/>
    <property type="project" value="TreeGrafter"/>
</dbReference>
<dbReference type="PANTHER" id="PTHR22617:SF23">
    <property type="entry name" value="CHEMOTAXIS PROTEIN CHEW"/>
    <property type="match status" value="1"/>
</dbReference>
<accession>A0A3B0YN30</accession>
<dbReference type="EMBL" id="UOFJ01000461">
    <property type="protein sequence ID" value="VAW69786.1"/>
    <property type="molecule type" value="Genomic_DNA"/>
</dbReference>
<dbReference type="InterPro" id="IPR002545">
    <property type="entry name" value="CheW-lke_dom"/>
</dbReference>
<feature type="non-terminal residue" evidence="2">
    <location>
        <position position="128"/>
    </location>
</feature>
<dbReference type="GO" id="GO:0006935">
    <property type="term" value="P:chemotaxis"/>
    <property type="evidence" value="ECO:0007669"/>
    <property type="project" value="InterPro"/>
</dbReference>
<evidence type="ECO:0000259" key="1">
    <source>
        <dbReference type="PROSITE" id="PS50851"/>
    </source>
</evidence>
<dbReference type="AlphaFoldDB" id="A0A3B0YN30"/>
<reference evidence="2" key="1">
    <citation type="submission" date="2018-06" db="EMBL/GenBank/DDBJ databases">
        <authorList>
            <person name="Zhirakovskaya E."/>
        </authorList>
    </citation>
    <scope>NUCLEOTIDE SEQUENCE</scope>
</reference>
<dbReference type="SUPFAM" id="SSF50341">
    <property type="entry name" value="CheW-like"/>
    <property type="match status" value="1"/>
</dbReference>
<organism evidence="2">
    <name type="scientific">hydrothermal vent metagenome</name>
    <dbReference type="NCBI Taxonomy" id="652676"/>
    <lineage>
        <taxon>unclassified sequences</taxon>
        <taxon>metagenomes</taxon>
        <taxon>ecological metagenomes</taxon>
    </lineage>
</organism>
<dbReference type="Pfam" id="PF01584">
    <property type="entry name" value="CheW"/>
    <property type="match status" value="1"/>
</dbReference>
<dbReference type="Gene3D" id="2.40.50.180">
    <property type="entry name" value="CheA-289, Domain 4"/>
    <property type="match status" value="1"/>
</dbReference>
<protein>
    <recommendedName>
        <fullName evidence="1">CheW-like domain-containing protein</fullName>
    </recommendedName>
</protein>
<gene>
    <name evidence="2" type="ORF">MNBD_GAMMA10-1480</name>
</gene>
<dbReference type="PANTHER" id="PTHR22617">
    <property type="entry name" value="CHEMOTAXIS SENSOR HISTIDINE KINASE-RELATED"/>
    <property type="match status" value="1"/>
</dbReference>
<dbReference type="InterPro" id="IPR039315">
    <property type="entry name" value="CheW"/>
</dbReference>
<evidence type="ECO:0000313" key="2">
    <source>
        <dbReference type="EMBL" id="VAW69786.1"/>
    </source>
</evidence>
<proteinExistence type="predicted"/>
<sequence length="128" mass="13775">MNINTENGLAPESSLAQTPLNALGNDELSKADPASRYGFSIGKIGFLIAQDTFSEIIRNISIYPIPNTKDWMKGLINLRGNLVPVYDLSLLLGYSHTPSSSTSLVVLGKDSLCAGILIERLPKPCNIA</sequence>
<dbReference type="GO" id="GO:0007165">
    <property type="term" value="P:signal transduction"/>
    <property type="evidence" value="ECO:0007669"/>
    <property type="project" value="InterPro"/>
</dbReference>
<dbReference type="PROSITE" id="PS50851">
    <property type="entry name" value="CHEW"/>
    <property type="match status" value="1"/>
</dbReference>
<feature type="domain" description="CheW-like" evidence="1">
    <location>
        <begin position="33"/>
        <end position="128"/>
    </location>
</feature>
<name>A0A3B0YN30_9ZZZZ</name>